<evidence type="ECO:0000259" key="2">
    <source>
        <dbReference type="Pfam" id="PF04471"/>
    </source>
</evidence>
<reference evidence="3" key="1">
    <citation type="submission" date="2020-11" db="EMBL/GenBank/DDBJ databases">
        <title>Carbohydrate-dependent, anaerobic sulfur respiration: A novel catabolism in halophilic archaea.</title>
        <authorList>
            <person name="Sorokin D.Y."/>
            <person name="Messina E."/>
            <person name="Smedile F."/>
            <person name="La Cono V."/>
            <person name="Hallsworth J.E."/>
            <person name="Yakimov M.M."/>
        </authorList>
    </citation>
    <scope>NUCLEOTIDE SEQUENCE</scope>
    <source>
        <strain evidence="3">HSR12-1</strain>
    </source>
</reference>
<dbReference type="InterPro" id="IPR052906">
    <property type="entry name" value="Type_IV_Methyl-Rstrct_Enzyme"/>
</dbReference>
<sequence>MIAMPQLLDELTGFEFEDLMEDVFRNLGYQNVRQAAKTGDEGRDIIMEERVNGRTRAVIVECKHTNSVGRPVIQKLHSAVSTFDYDGPRRGIVVTTGTFTGPAKEYASDLQRDGDDGSIELLDGTDLREIGEEIGLDLYNGQIEVVCEETLRPTHPTGPRDKPAREAFHEIENLDPQRIGDTLCEAVFKPTLEVAARVDATFETNVGVIHQVNTTDRLSIAGDRGRPEILSSSVDRLVQNNRSQAVDMDIEKLEKKFDKVDIEHFDRTETEYKDWVVNRLRRKHTETVHYTGDNNVDYEKTCEPRQSDISVQSIDPVYVPKVSIEAQLGEYRYPYECYVAGPSHTTIEDGIRECVHCDTSGRDETYTFCENCGSINCNSHIKTERIEQEPVCTGCAVTERFALKTKYFYDEQNREQFRQEYEQMAAHEKAMENPPLVATSAVAVVLTVLFILTQVGFV</sequence>
<dbReference type="Gene3D" id="3.40.1350.10">
    <property type="match status" value="1"/>
</dbReference>
<dbReference type="EMBL" id="CP064787">
    <property type="protein sequence ID" value="QSG06048.1"/>
    <property type="molecule type" value="Genomic_DNA"/>
</dbReference>
<dbReference type="PANTHER" id="PTHR30015">
    <property type="entry name" value="MRR RESTRICTION SYSTEM PROTEIN"/>
    <property type="match status" value="1"/>
</dbReference>
<dbReference type="AlphaFoldDB" id="A0A897N1E3"/>
<dbReference type="InterPro" id="IPR011335">
    <property type="entry name" value="Restrct_endonuc-II-like"/>
</dbReference>
<keyword evidence="1" id="KW-0472">Membrane</keyword>
<name>A0A897N1E3_9EURY</name>
<dbReference type="GO" id="GO:0015666">
    <property type="term" value="F:restriction endodeoxyribonuclease activity"/>
    <property type="evidence" value="ECO:0007669"/>
    <property type="project" value="TreeGrafter"/>
</dbReference>
<keyword evidence="3" id="KW-0378">Hydrolase</keyword>
<keyword evidence="3" id="KW-0540">Nuclease</keyword>
<dbReference type="InterPro" id="IPR011856">
    <property type="entry name" value="tRNA_endonuc-like_dom_sf"/>
</dbReference>
<proteinExistence type="predicted"/>
<dbReference type="Proteomes" id="UP000663525">
    <property type="component" value="Chromosome"/>
</dbReference>
<evidence type="ECO:0000313" key="4">
    <source>
        <dbReference type="Proteomes" id="UP000663525"/>
    </source>
</evidence>
<keyword evidence="1" id="KW-1133">Transmembrane helix</keyword>
<evidence type="ECO:0000256" key="1">
    <source>
        <dbReference type="SAM" id="Phobius"/>
    </source>
</evidence>
<dbReference type="Pfam" id="PF04471">
    <property type="entry name" value="Mrr_cat"/>
    <property type="match status" value="1"/>
</dbReference>
<gene>
    <name evidence="3" type="primary">mrr</name>
    <name evidence="3" type="ORF">HSR121_1711</name>
</gene>
<dbReference type="SUPFAM" id="SSF52980">
    <property type="entry name" value="Restriction endonuclease-like"/>
    <property type="match status" value="1"/>
</dbReference>
<keyword evidence="1" id="KW-0812">Transmembrane</keyword>
<dbReference type="GO" id="GO:0009307">
    <property type="term" value="P:DNA restriction-modification system"/>
    <property type="evidence" value="ECO:0007669"/>
    <property type="project" value="InterPro"/>
</dbReference>
<protein>
    <submittedName>
        <fullName evidence="3">Restriction endonuclease</fullName>
    </submittedName>
</protein>
<dbReference type="GO" id="GO:0003677">
    <property type="term" value="F:DNA binding"/>
    <property type="evidence" value="ECO:0007669"/>
    <property type="project" value="InterPro"/>
</dbReference>
<dbReference type="PANTHER" id="PTHR30015:SF7">
    <property type="entry name" value="TYPE IV METHYL-DIRECTED RESTRICTION ENZYME ECOKMRR"/>
    <property type="match status" value="1"/>
</dbReference>
<feature type="domain" description="Restriction endonuclease type IV Mrr" evidence="2">
    <location>
        <begin position="8"/>
        <end position="129"/>
    </location>
</feature>
<accession>A0A897N1E3</accession>
<evidence type="ECO:0000313" key="3">
    <source>
        <dbReference type="EMBL" id="QSG06048.1"/>
    </source>
</evidence>
<dbReference type="InterPro" id="IPR007560">
    <property type="entry name" value="Restrct_endonuc_IV_Mrr"/>
</dbReference>
<keyword evidence="3" id="KW-0255">Endonuclease</keyword>
<feature type="transmembrane region" description="Helical" evidence="1">
    <location>
        <begin position="436"/>
        <end position="457"/>
    </location>
</feature>
<organism evidence="3 4">
    <name type="scientific">Halapricum desulfuricans</name>
    <dbReference type="NCBI Taxonomy" id="2841257"/>
    <lineage>
        <taxon>Archaea</taxon>
        <taxon>Methanobacteriati</taxon>
        <taxon>Methanobacteriota</taxon>
        <taxon>Stenosarchaea group</taxon>
        <taxon>Halobacteria</taxon>
        <taxon>Halobacteriales</taxon>
        <taxon>Haloarculaceae</taxon>
        <taxon>Halapricum</taxon>
    </lineage>
</organism>